<proteinExistence type="predicted"/>
<dbReference type="InterPro" id="IPR017166">
    <property type="entry name" value="UCP037290"/>
</dbReference>
<dbReference type="Proteomes" id="UP000654304">
    <property type="component" value="Unassembled WGS sequence"/>
</dbReference>
<protein>
    <submittedName>
        <fullName evidence="1">Translesion DNA synthesis-associated protein ImuA</fullName>
    </submittedName>
</protein>
<name>A0ABR7A002_9BURK</name>
<dbReference type="InterPro" id="IPR027417">
    <property type="entry name" value="P-loop_NTPase"/>
</dbReference>
<dbReference type="PIRSF" id="PIRSF037290">
    <property type="entry name" value="UCP037290"/>
    <property type="match status" value="1"/>
</dbReference>
<accession>A0ABR7A002</accession>
<keyword evidence="2" id="KW-1185">Reference proteome</keyword>
<reference evidence="1 2" key="1">
    <citation type="submission" date="2020-08" db="EMBL/GenBank/DDBJ databases">
        <title>Novel species isolated from subtropical streams in China.</title>
        <authorList>
            <person name="Lu H."/>
        </authorList>
    </citation>
    <scope>NUCLEOTIDE SEQUENCE [LARGE SCALE GENOMIC DNA]</scope>
    <source>
        <strain evidence="1 2">CY22W</strain>
    </source>
</reference>
<sequence>MSTLEHLHPALWRANQLAHSDLATTDTGYAVLRTELPGGGWPLGRMTEILSEPGSAAEMRLLLPALSQIRSGPIALLNPPHIPQIAAFTAQQIPAQRLLWLPTQKHQDSLWAAEQIIRHGSCAALLFWQTAIRPEALRRLHLLAQQTQMAFFMLRPANVASNPSPALLRVQVHSVSYGLQVQILKRRGAQSVASLPLYLPQHPYLAGLSHDRAQGLPQDVARSSQVARDILQS</sequence>
<gene>
    <name evidence="1" type="primary">imuA</name>
    <name evidence="1" type="ORF">H8K43_01055</name>
</gene>
<evidence type="ECO:0000313" key="2">
    <source>
        <dbReference type="Proteomes" id="UP000654304"/>
    </source>
</evidence>
<comment type="caution">
    <text evidence="1">The sequence shown here is derived from an EMBL/GenBank/DDBJ whole genome shotgun (WGS) entry which is preliminary data.</text>
</comment>
<dbReference type="InterPro" id="IPR047610">
    <property type="entry name" value="ImuA_translesion"/>
</dbReference>
<dbReference type="RefSeq" id="WP_186902141.1">
    <property type="nucleotide sequence ID" value="NZ_JACOGD010000001.1"/>
</dbReference>
<dbReference type="SUPFAM" id="SSF52540">
    <property type="entry name" value="P-loop containing nucleoside triphosphate hydrolases"/>
    <property type="match status" value="1"/>
</dbReference>
<organism evidence="1 2">
    <name type="scientific">Undibacterium curvum</name>
    <dbReference type="NCBI Taxonomy" id="2762294"/>
    <lineage>
        <taxon>Bacteria</taxon>
        <taxon>Pseudomonadati</taxon>
        <taxon>Pseudomonadota</taxon>
        <taxon>Betaproteobacteria</taxon>
        <taxon>Burkholderiales</taxon>
        <taxon>Oxalobacteraceae</taxon>
        <taxon>Undibacterium</taxon>
    </lineage>
</organism>
<dbReference type="EMBL" id="JACOGD010000001">
    <property type="protein sequence ID" value="MBC3930244.1"/>
    <property type="molecule type" value="Genomic_DNA"/>
</dbReference>
<dbReference type="NCBIfam" id="NF033429">
    <property type="entry name" value="ImuA_translesion"/>
    <property type="match status" value="1"/>
</dbReference>
<dbReference type="Gene3D" id="3.40.50.300">
    <property type="entry name" value="P-loop containing nucleotide triphosphate hydrolases"/>
    <property type="match status" value="1"/>
</dbReference>
<evidence type="ECO:0000313" key="1">
    <source>
        <dbReference type="EMBL" id="MBC3930244.1"/>
    </source>
</evidence>